<name>U2YNL2_9SPHN</name>
<evidence type="ECO:0000259" key="15">
    <source>
        <dbReference type="Pfam" id="PF07715"/>
    </source>
</evidence>
<feature type="chain" id="PRO_5030177780" evidence="13">
    <location>
        <begin position="33"/>
        <end position="789"/>
    </location>
</feature>
<dbReference type="AlphaFoldDB" id="U2YNL2"/>
<dbReference type="KEGG" id="ntd:EGO55_05930"/>
<evidence type="ECO:0000313" key="16">
    <source>
        <dbReference type="EMBL" id="GAD50167.1"/>
    </source>
</evidence>
<evidence type="ECO:0000256" key="2">
    <source>
        <dbReference type="ARBA" id="ARBA00022448"/>
    </source>
</evidence>
<keyword evidence="4" id="KW-0410">Iron transport</keyword>
<keyword evidence="7" id="KW-0406">Ion transport</keyword>
<evidence type="ECO:0000256" key="5">
    <source>
        <dbReference type="ARBA" id="ARBA00022692"/>
    </source>
</evidence>
<dbReference type="PANTHER" id="PTHR32552">
    <property type="entry name" value="FERRICHROME IRON RECEPTOR-RELATED"/>
    <property type="match status" value="1"/>
</dbReference>
<evidence type="ECO:0000256" key="13">
    <source>
        <dbReference type="SAM" id="SignalP"/>
    </source>
</evidence>
<protein>
    <submittedName>
        <fullName evidence="16">Putative TonB-dependent receptor</fullName>
    </submittedName>
</protein>
<keyword evidence="17" id="KW-1185">Reference proteome</keyword>
<reference evidence="16 17" key="1">
    <citation type="submission" date="2013-09" db="EMBL/GenBank/DDBJ databases">
        <title>Whole genome shotgun sequence of Novosphingobium tardaugens NBRC 16725.</title>
        <authorList>
            <person name="Isaki S."/>
            <person name="Hosoyama A."/>
            <person name="Tsuchikane K."/>
            <person name="Katsumata H."/>
            <person name="Ando Y."/>
            <person name="Yamazaki S."/>
            <person name="Fujita N."/>
        </authorList>
    </citation>
    <scope>NUCLEOTIDE SEQUENCE [LARGE SCALE GENOMIC DNA]</scope>
    <source>
        <strain evidence="16 17">NBRC 16725</strain>
    </source>
</reference>
<dbReference type="InterPro" id="IPR000531">
    <property type="entry name" value="Beta-barrel_TonB"/>
</dbReference>
<dbReference type="Pfam" id="PF00593">
    <property type="entry name" value="TonB_dep_Rec_b-barrel"/>
    <property type="match status" value="1"/>
</dbReference>
<dbReference type="PANTHER" id="PTHR32552:SF81">
    <property type="entry name" value="TONB-DEPENDENT OUTER MEMBRANE RECEPTOR"/>
    <property type="match status" value="1"/>
</dbReference>
<gene>
    <name evidence="16" type="ORF">NT2_07_01670</name>
</gene>
<evidence type="ECO:0000256" key="8">
    <source>
        <dbReference type="ARBA" id="ARBA00023077"/>
    </source>
</evidence>
<comment type="subcellular location">
    <subcellularLocation>
        <location evidence="1 11">Cell outer membrane</location>
        <topology evidence="1 11">Multi-pass membrane protein</topology>
    </subcellularLocation>
</comment>
<evidence type="ECO:0000259" key="14">
    <source>
        <dbReference type="Pfam" id="PF00593"/>
    </source>
</evidence>
<dbReference type="Proteomes" id="UP000016568">
    <property type="component" value="Unassembled WGS sequence"/>
</dbReference>
<evidence type="ECO:0000256" key="7">
    <source>
        <dbReference type="ARBA" id="ARBA00023065"/>
    </source>
</evidence>
<feature type="signal peptide" evidence="13">
    <location>
        <begin position="1"/>
        <end position="32"/>
    </location>
</feature>
<accession>U2YNL2</accession>
<dbReference type="InterPro" id="IPR036942">
    <property type="entry name" value="Beta-barrel_TonB_sf"/>
</dbReference>
<keyword evidence="2 11" id="KW-0813">Transport</keyword>
<keyword evidence="3 11" id="KW-1134">Transmembrane beta strand</keyword>
<dbReference type="OrthoDB" id="7518525at2"/>
<evidence type="ECO:0000313" key="17">
    <source>
        <dbReference type="Proteomes" id="UP000016568"/>
    </source>
</evidence>
<keyword evidence="8 12" id="KW-0798">TonB box</keyword>
<keyword evidence="6" id="KW-0408">Iron</keyword>
<keyword evidence="13" id="KW-0732">Signal</keyword>
<dbReference type="Pfam" id="PF07715">
    <property type="entry name" value="Plug"/>
    <property type="match status" value="1"/>
</dbReference>
<keyword evidence="9 11" id="KW-0472">Membrane</keyword>
<evidence type="ECO:0000256" key="6">
    <source>
        <dbReference type="ARBA" id="ARBA00023004"/>
    </source>
</evidence>
<evidence type="ECO:0000256" key="3">
    <source>
        <dbReference type="ARBA" id="ARBA00022452"/>
    </source>
</evidence>
<keyword evidence="10 11" id="KW-0998">Cell outer membrane</keyword>
<evidence type="ECO:0000256" key="11">
    <source>
        <dbReference type="PROSITE-ProRule" id="PRU01360"/>
    </source>
</evidence>
<dbReference type="EMBL" id="BASZ01000007">
    <property type="protein sequence ID" value="GAD50167.1"/>
    <property type="molecule type" value="Genomic_DNA"/>
</dbReference>
<dbReference type="Gene3D" id="2.40.170.20">
    <property type="entry name" value="TonB-dependent receptor, beta-barrel domain"/>
    <property type="match status" value="2"/>
</dbReference>
<dbReference type="GO" id="GO:0009279">
    <property type="term" value="C:cell outer membrane"/>
    <property type="evidence" value="ECO:0007669"/>
    <property type="project" value="UniProtKB-SubCell"/>
</dbReference>
<evidence type="ECO:0000256" key="12">
    <source>
        <dbReference type="RuleBase" id="RU003357"/>
    </source>
</evidence>
<dbReference type="InterPro" id="IPR039426">
    <property type="entry name" value="TonB-dep_rcpt-like"/>
</dbReference>
<dbReference type="InterPro" id="IPR012910">
    <property type="entry name" value="Plug_dom"/>
</dbReference>
<dbReference type="eggNOG" id="COG4774">
    <property type="taxonomic scope" value="Bacteria"/>
</dbReference>
<keyword evidence="16" id="KW-0675">Receptor</keyword>
<organism evidence="16 17">
    <name type="scientific">Caenibius tardaugens NBRC 16725</name>
    <dbReference type="NCBI Taxonomy" id="1219035"/>
    <lineage>
        <taxon>Bacteria</taxon>
        <taxon>Pseudomonadati</taxon>
        <taxon>Pseudomonadota</taxon>
        <taxon>Alphaproteobacteria</taxon>
        <taxon>Sphingomonadales</taxon>
        <taxon>Erythrobacteraceae</taxon>
        <taxon>Caenibius</taxon>
    </lineage>
</organism>
<evidence type="ECO:0000256" key="10">
    <source>
        <dbReference type="ARBA" id="ARBA00023237"/>
    </source>
</evidence>
<evidence type="ECO:0000256" key="9">
    <source>
        <dbReference type="ARBA" id="ARBA00023136"/>
    </source>
</evidence>
<dbReference type="SUPFAM" id="SSF56935">
    <property type="entry name" value="Porins"/>
    <property type="match status" value="1"/>
</dbReference>
<proteinExistence type="inferred from homology"/>
<comment type="similarity">
    <text evidence="11 12">Belongs to the TonB-dependent receptor family.</text>
</comment>
<feature type="domain" description="TonB-dependent receptor-like beta-barrel" evidence="14">
    <location>
        <begin position="334"/>
        <end position="691"/>
    </location>
</feature>
<dbReference type="PROSITE" id="PS52016">
    <property type="entry name" value="TONB_DEPENDENT_REC_3"/>
    <property type="match status" value="1"/>
</dbReference>
<evidence type="ECO:0000256" key="4">
    <source>
        <dbReference type="ARBA" id="ARBA00022496"/>
    </source>
</evidence>
<dbReference type="GO" id="GO:0006826">
    <property type="term" value="P:iron ion transport"/>
    <property type="evidence" value="ECO:0007669"/>
    <property type="project" value="UniProtKB-KW"/>
</dbReference>
<sequence>MATHGFCRIEIFRCLQFCGTALALGIAVPAFAQNTGSNTGSPAAGSTDGTGLQDIIVTAQRREQRLQDVPVAVTAFSAEALEDAHITSTVGLSGVVPNLQVLTQPSSAALPIYALRGVVAGETQSQVDNGIGLYLDNVYLGRSAASLFDIADIERVEVLRGPQGTLFGRNTTGGAINFITRTPPGEFGVRQDISYGRFNELRTRTRIDLPEFGGFHASLTYMHKEYDGWVKNLSAGVVRDYTEATEGRFGRLKAPKTLGMQNTDAFFAAVHYENGPFTADYKFDYTNFTGTQTATQVFGFRGPDDIPGSNPIGDYVQFVFSQQPALGGTNVVSTRPLREIHDPNRGTDKLKVYGHSLTLNYQLSDGLSLKNILAYRRSKVYNNGNSFDGNFLYDPYGAPGSRFSILDALSHRFQRQISNETQVTYSGDAIDFVGGFFYFQERARDYNPVPFFMSFPPEDQPVVLRPGDMFSNYKARNTAYAVYAQGTFHATDRLGLTAGVRQTWDKRRELNFRPDLLNVDSRANFKKLTWQAIADYKVTPDVMVYGKVGTGYLAGGIYNAVKFNPETLISYEAGFKGDFFNRTLRLNAAVFMADYKDLQLSYYQNGRLVYENAGKARIKGFEAEATLVPARGLTMNASLGLVDFNFKRFVTMQTGAPIDLAGKVTRQNTPKTTFSTSVSYDTVPLSSGAYFSFMLQGDYRSRLIPALSIILPVADEGLRKAITSRSQWMVRARASMVDIPVGGGKVRVSLWGENLLNQRRVAQTSDISGVLTGAYNRPRTYGVEASIAF</sequence>
<feature type="domain" description="TonB-dependent receptor plug" evidence="15">
    <location>
        <begin position="66"/>
        <end position="175"/>
    </location>
</feature>
<evidence type="ECO:0000256" key="1">
    <source>
        <dbReference type="ARBA" id="ARBA00004571"/>
    </source>
</evidence>
<keyword evidence="5 11" id="KW-0812">Transmembrane</keyword>
<comment type="caution">
    <text evidence="16">The sequence shown here is derived from an EMBL/GenBank/DDBJ whole genome shotgun (WGS) entry which is preliminary data.</text>
</comment>